<keyword evidence="3" id="KW-1185">Reference proteome</keyword>
<dbReference type="eggNOG" id="ENOG5030RYY">
    <property type="taxonomic scope" value="Bacteria"/>
</dbReference>
<accession>A0A060LY93</accession>
<feature type="transmembrane region" description="Helical" evidence="1">
    <location>
        <begin position="7"/>
        <end position="28"/>
    </location>
</feature>
<dbReference type="PATRIC" id="fig|1246626.3.peg.2563"/>
<name>A0A060LY93_9BACI</name>
<proteinExistence type="predicted"/>
<dbReference type="RefSeq" id="WP_038481524.1">
    <property type="nucleotide sequence ID" value="NZ_CP003923.1"/>
</dbReference>
<dbReference type="AlphaFoldDB" id="A0A060LY93"/>
<evidence type="ECO:0000256" key="1">
    <source>
        <dbReference type="SAM" id="Phobius"/>
    </source>
</evidence>
<dbReference type="EMBL" id="CP003923">
    <property type="protein sequence ID" value="AIC95137.1"/>
    <property type="molecule type" value="Genomic_DNA"/>
</dbReference>
<protein>
    <submittedName>
        <fullName evidence="2">Uncharacterized protein</fullName>
    </submittedName>
</protein>
<evidence type="ECO:0000313" key="3">
    <source>
        <dbReference type="Proteomes" id="UP000027142"/>
    </source>
</evidence>
<dbReference type="STRING" id="1246626.BleG1_2570"/>
<keyword evidence="1" id="KW-1133">Transmembrane helix</keyword>
<organism evidence="2 3">
    <name type="scientific">Shouchella lehensis G1</name>
    <dbReference type="NCBI Taxonomy" id="1246626"/>
    <lineage>
        <taxon>Bacteria</taxon>
        <taxon>Bacillati</taxon>
        <taxon>Bacillota</taxon>
        <taxon>Bacilli</taxon>
        <taxon>Bacillales</taxon>
        <taxon>Bacillaceae</taxon>
        <taxon>Shouchella</taxon>
    </lineage>
</organism>
<dbReference type="KEGG" id="ble:BleG1_2570"/>
<sequence>MVILSEGWFQFIIIGISIALLAVTLVIVHRSIQKKGVYTKARERTSSFLVFITVLTLYFVMSVFTPSAYGGDVLIARDREQRVENEQVRYIHLSSAFRVHAIDTRDYTRDIQGRTVDFRIQSFQPLYELAEKDEAYVRSDGTINVSAYIDNEVLSAFEQLQAEEVTLTQVRESFPHIEMSIE</sequence>
<dbReference type="HOGENOM" id="CLU_1479277_0_0_9"/>
<feature type="transmembrane region" description="Helical" evidence="1">
    <location>
        <begin position="48"/>
        <end position="69"/>
    </location>
</feature>
<keyword evidence="1" id="KW-0812">Transmembrane</keyword>
<reference evidence="2 3" key="1">
    <citation type="journal article" date="2014" name="Gene">
        <title>A comparative genomic analysis of the alkalitolerant soil bacterium Bacillus lehensis G1.</title>
        <authorList>
            <person name="Noor Y.M."/>
            <person name="Samsulrizal N.H."/>
            <person name="Jema'on N.A."/>
            <person name="Low K.O."/>
            <person name="Ramli A.N."/>
            <person name="Alias N.I."/>
            <person name="Damis S.I."/>
            <person name="Fuzi S.F."/>
            <person name="Isa M.N."/>
            <person name="Murad A.M."/>
            <person name="Raih M.F."/>
            <person name="Bakar F.D."/>
            <person name="Najimudin N."/>
            <person name="Mahadi N.M."/>
            <person name="Illias R.M."/>
        </authorList>
    </citation>
    <scope>NUCLEOTIDE SEQUENCE [LARGE SCALE GENOMIC DNA]</scope>
    <source>
        <strain evidence="2 3">G1</strain>
    </source>
</reference>
<gene>
    <name evidence="2" type="ORF">BleG1_2570</name>
</gene>
<dbReference type="OrthoDB" id="2849758at2"/>
<dbReference type="Proteomes" id="UP000027142">
    <property type="component" value="Chromosome"/>
</dbReference>
<evidence type="ECO:0000313" key="2">
    <source>
        <dbReference type="EMBL" id="AIC95137.1"/>
    </source>
</evidence>
<keyword evidence="1" id="KW-0472">Membrane</keyword>